<dbReference type="GO" id="GO:0004523">
    <property type="term" value="F:RNA-DNA hybrid ribonuclease activity"/>
    <property type="evidence" value="ECO:0007669"/>
    <property type="project" value="UniProtKB-EC"/>
</dbReference>
<evidence type="ECO:0000313" key="7">
    <source>
        <dbReference type="Proteomes" id="UP001205998"/>
    </source>
</evidence>
<dbReference type="InterPro" id="IPR050951">
    <property type="entry name" value="Retrovirus_Pol_polyprotein"/>
</dbReference>
<dbReference type="CDD" id="cd01647">
    <property type="entry name" value="RT_LTR"/>
    <property type="match status" value="1"/>
</dbReference>
<dbReference type="InterPro" id="IPR041577">
    <property type="entry name" value="RT_RNaseH_2"/>
</dbReference>
<comment type="similarity">
    <text evidence="1">Belongs to the beta type-B retroviral polymerase family. HERV class-II K(HML-2) pol subfamily.</text>
</comment>
<dbReference type="Gene3D" id="3.10.10.10">
    <property type="entry name" value="HIV Type 1 Reverse Transcriptase, subunit A, domain 1"/>
    <property type="match status" value="1"/>
</dbReference>
<dbReference type="EC" id="3.1.26.4" evidence="2"/>
<accession>A0AAD5A3L4</accession>
<protein>
    <recommendedName>
        <fullName evidence="2">ribonuclease H</fullName>
        <ecNumber evidence="2">3.1.26.4</ecNumber>
    </recommendedName>
</protein>
<dbReference type="AlphaFoldDB" id="A0AAD5A3L4"/>
<evidence type="ECO:0000256" key="3">
    <source>
        <dbReference type="ARBA" id="ARBA00023268"/>
    </source>
</evidence>
<dbReference type="PROSITE" id="PS50994">
    <property type="entry name" value="INTEGRASE"/>
    <property type="match status" value="1"/>
</dbReference>
<evidence type="ECO:0000259" key="4">
    <source>
        <dbReference type="PROSITE" id="PS50878"/>
    </source>
</evidence>
<proteinExistence type="inferred from homology"/>
<evidence type="ECO:0000259" key="5">
    <source>
        <dbReference type="PROSITE" id="PS50994"/>
    </source>
</evidence>
<feature type="domain" description="Integrase catalytic" evidence="5">
    <location>
        <begin position="530"/>
        <end position="658"/>
    </location>
</feature>
<dbReference type="Pfam" id="PF00078">
    <property type="entry name" value="RVT_1"/>
    <property type="match status" value="1"/>
</dbReference>
<dbReference type="InterPro" id="IPR001584">
    <property type="entry name" value="Integrase_cat-core"/>
</dbReference>
<keyword evidence="3" id="KW-0511">Multifunctional enzyme</keyword>
<dbReference type="SUPFAM" id="SSF56672">
    <property type="entry name" value="DNA/RNA polymerases"/>
    <property type="match status" value="1"/>
</dbReference>
<dbReference type="CDD" id="cd09274">
    <property type="entry name" value="RNase_HI_RT_Ty3"/>
    <property type="match status" value="1"/>
</dbReference>
<dbReference type="SUPFAM" id="SSF53098">
    <property type="entry name" value="Ribonuclease H-like"/>
    <property type="match status" value="1"/>
</dbReference>
<dbReference type="InterPro" id="IPR012337">
    <property type="entry name" value="RNaseH-like_sf"/>
</dbReference>
<comment type="caution">
    <text evidence="6">The sequence shown here is derived from an EMBL/GenBank/DDBJ whole genome shotgun (WGS) entry which is preliminary data.</text>
</comment>
<keyword evidence="7" id="KW-1185">Reference proteome</keyword>
<dbReference type="PANTHER" id="PTHR37984:SF5">
    <property type="entry name" value="PROTEIN NYNRIN-LIKE"/>
    <property type="match status" value="1"/>
</dbReference>
<evidence type="ECO:0000256" key="2">
    <source>
        <dbReference type="ARBA" id="ARBA00012180"/>
    </source>
</evidence>
<dbReference type="Gene3D" id="3.30.420.10">
    <property type="entry name" value="Ribonuclease H-like superfamily/Ribonuclease H"/>
    <property type="match status" value="2"/>
</dbReference>
<name>A0AAD5A3L4_SILAS</name>
<reference evidence="6" key="1">
    <citation type="submission" date="2018-07" db="EMBL/GenBank/DDBJ databases">
        <title>Comparative genomics of catfishes provides insights into carnivory and benthic adaptation.</title>
        <authorList>
            <person name="Zhang Y."/>
            <person name="Wang D."/>
            <person name="Peng Z."/>
            <person name="Zheng S."/>
            <person name="Shao F."/>
            <person name="Tao W."/>
        </authorList>
    </citation>
    <scope>NUCLEOTIDE SEQUENCE</scope>
    <source>
        <strain evidence="6">Chongqing</strain>
    </source>
</reference>
<sequence length="835" mass="94473">MAQFQVSPPEKFTFKADDWPKWMKRFERFRVASGLETQADENQVNALIYTMGEEAEDILTSLHLSPQAASDYEVVKNRLNDHFVARRNVIFERAKFNQRQQEMGESVDHFITALHCLAEHCGYGDLHDEMVKDELRRMEQQGVISKVEEPTEWCAPMVVVPKGTSKVRICTDLPELNKSVLREKHPLPSVESTLGQLAGAKVFSKLDANAGFWQIPLSKESSLLTTFITPFGRYCYNRLCFGISSAPEHFQKRMSRILEGLEGVVCQMDDVLVWGSSQSEHDERLRRVLSKLQEAGVTLNEKCEFSKTKIKFLGQIVEASGVSADPDKLGAVKAMRQPCNVSEVRRFLGMVNHLGKFLPHLAAKTQPLRDLLKKSNMWVWGSNQQEAFEKIKEDLTTPPGLALYDPNKDTVVSADASSYGLGAVLLQKQADNVCKPVAYALKALSNTEQRYAQIEKEALASTWACERFAEFLIGKSFHIETDHKPLVPLLGSKTLNELPPRIQRLRMRRLRFSYTISHVAGKNIATADVLSRAPVNCTAEGLSEKDIDLYADFVMASLPATEMRLKEIREHQDKDFILQQLKKYCVEGWPTEAVIEHFKSIFARHGIPEVVRSDNGPQFASECFRAFARGWGFDHVTSSPHFPQSNGEAERAVRTIKNLPKKSADSYLALMAYRAAPLANGYSPAELLMGRKLRTRVPVISSQLIPETADLERLKQIELTYRLKQKQCFNHRHKARDMTYLRPGEHVWIKDTSEKGTVVSTAGSPRSYLIATPRGTGKKDCVPGIMDSQKYQVILKKNMMPSVDNLNLGDHWIFQQDNDPKHTSKSTKAWLGKRF</sequence>
<dbReference type="PANTHER" id="PTHR37984">
    <property type="entry name" value="PROTEIN CBG26694"/>
    <property type="match status" value="1"/>
</dbReference>
<dbReference type="GO" id="GO:0003676">
    <property type="term" value="F:nucleic acid binding"/>
    <property type="evidence" value="ECO:0007669"/>
    <property type="project" value="InterPro"/>
</dbReference>
<dbReference type="FunFam" id="3.30.70.270:FF:000026">
    <property type="entry name" value="Transposon Ty3-G Gag-Pol polyprotein"/>
    <property type="match status" value="1"/>
</dbReference>
<feature type="domain" description="Reverse transcriptase" evidence="4">
    <location>
        <begin position="141"/>
        <end position="317"/>
    </location>
</feature>
<evidence type="ECO:0000256" key="1">
    <source>
        <dbReference type="ARBA" id="ARBA00010879"/>
    </source>
</evidence>
<dbReference type="InterPro" id="IPR043128">
    <property type="entry name" value="Rev_trsase/Diguanyl_cyclase"/>
</dbReference>
<dbReference type="InterPro" id="IPR000477">
    <property type="entry name" value="RT_dom"/>
</dbReference>
<dbReference type="Pfam" id="PF17919">
    <property type="entry name" value="RT_RNaseH_2"/>
    <property type="match status" value="1"/>
</dbReference>
<gene>
    <name evidence="6" type="ORF">C0J50_6019</name>
</gene>
<dbReference type="GO" id="GO:0015074">
    <property type="term" value="P:DNA integration"/>
    <property type="evidence" value="ECO:0007669"/>
    <property type="project" value="InterPro"/>
</dbReference>
<dbReference type="Gene3D" id="3.30.70.270">
    <property type="match status" value="2"/>
</dbReference>
<dbReference type="InterPro" id="IPR043502">
    <property type="entry name" value="DNA/RNA_pol_sf"/>
</dbReference>
<evidence type="ECO:0000313" key="6">
    <source>
        <dbReference type="EMBL" id="KAI5609017.1"/>
    </source>
</evidence>
<organism evidence="6 7">
    <name type="scientific">Silurus asotus</name>
    <name type="common">Amur catfish</name>
    <name type="synonym">Parasilurus asotus</name>
    <dbReference type="NCBI Taxonomy" id="30991"/>
    <lineage>
        <taxon>Eukaryota</taxon>
        <taxon>Metazoa</taxon>
        <taxon>Chordata</taxon>
        <taxon>Craniata</taxon>
        <taxon>Vertebrata</taxon>
        <taxon>Euteleostomi</taxon>
        <taxon>Actinopterygii</taxon>
        <taxon>Neopterygii</taxon>
        <taxon>Teleostei</taxon>
        <taxon>Ostariophysi</taxon>
        <taxon>Siluriformes</taxon>
        <taxon>Siluridae</taxon>
        <taxon>Silurus</taxon>
    </lineage>
</organism>
<dbReference type="FunFam" id="3.30.420.10:FF:000063">
    <property type="entry name" value="Retrovirus-related Pol polyprotein from transposon 297-like Protein"/>
    <property type="match status" value="1"/>
</dbReference>
<dbReference type="Proteomes" id="UP001205998">
    <property type="component" value="Unassembled WGS sequence"/>
</dbReference>
<dbReference type="EMBL" id="MU579904">
    <property type="protein sequence ID" value="KAI5609017.1"/>
    <property type="molecule type" value="Genomic_DNA"/>
</dbReference>
<dbReference type="InterPro" id="IPR036397">
    <property type="entry name" value="RNaseH_sf"/>
</dbReference>
<dbReference type="PROSITE" id="PS50878">
    <property type="entry name" value="RT_POL"/>
    <property type="match status" value="1"/>
</dbReference>